<organism evidence="2 3">
    <name type="scientific">Prosthecobacter fluviatilis</name>
    <dbReference type="NCBI Taxonomy" id="445931"/>
    <lineage>
        <taxon>Bacteria</taxon>
        <taxon>Pseudomonadati</taxon>
        <taxon>Verrucomicrobiota</taxon>
        <taxon>Verrucomicrobiia</taxon>
        <taxon>Verrucomicrobiales</taxon>
        <taxon>Verrucomicrobiaceae</taxon>
        <taxon>Prosthecobacter</taxon>
    </lineage>
</organism>
<feature type="transmembrane region" description="Helical" evidence="1">
    <location>
        <begin position="64"/>
        <end position="84"/>
    </location>
</feature>
<dbReference type="RefSeq" id="WP_377171790.1">
    <property type="nucleotide sequence ID" value="NZ_JBHSMQ010000014.1"/>
</dbReference>
<dbReference type="Pfam" id="PF04341">
    <property type="entry name" value="DUF485"/>
    <property type="match status" value="1"/>
</dbReference>
<evidence type="ECO:0000313" key="2">
    <source>
        <dbReference type="EMBL" id="MFC5457944.1"/>
    </source>
</evidence>
<evidence type="ECO:0000313" key="3">
    <source>
        <dbReference type="Proteomes" id="UP001596052"/>
    </source>
</evidence>
<reference evidence="3" key="1">
    <citation type="journal article" date="2019" name="Int. J. Syst. Evol. Microbiol.">
        <title>The Global Catalogue of Microorganisms (GCM) 10K type strain sequencing project: providing services to taxonomists for standard genome sequencing and annotation.</title>
        <authorList>
            <consortium name="The Broad Institute Genomics Platform"/>
            <consortium name="The Broad Institute Genome Sequencing Center for Infectious Disease"/>
            <person name="Wu L."/>
            <person name="Ma J."/>
        </authorList>
    </citation>
    <scope>NUCLEOTIDE SEQUENCE [LARGE SCALE GENOMIC DNA]</scope>
    <source>
        <strain evidence="3">CGMCC 4.1469</strain>
    </source>
</reference>
<protein>
    <submittedName>
        <fullName evidence="2">DUF485 domain-containing protein</fullName>
    </submittedName>
</protein>
<dbReference type="Proteomes" id="UP001596052">
    <property type="component" value="Unassembled WGS sequence"/>
</dbReference>
<feature type="transmembrane region" description="Helical" evidence="1">
    <location>
        <begin position="28"/>
        <end position="49"/>
    </location>
</feature>
<evidence type="ECO:0000256" key="1">
    <source>
        <dbReference type="SAM" id="Phobius"/>
    </source>
</evidence>
<dbReference type="EMBL" id="JBHSMQ010000014">
    <property type="protein sequence ID" value="MFC5457944.1"/>
    <property type="molecule type" value="Genomic_DNA"/>
</dbReference>
<keyword evidence="1" id="KW-1133">Transmembrane helix</keyword>
<sequence>MSQKTPVNWEKLEEKPEFRTLMARKKAFIIPATIFFLIYYLALPVLVGYCPDLMKQKVWGEVNIAYVFALSQFFMAWIMAFIYVRVAAKWDKAAAEVIDGHH</sequence>
<comment type="caution">
    <text evidence="2">The sequence shown here is derived from an EMBL/GenBank/DDBJ whole genome shotgun (WGS) entry which is preliminary data.</text>
</comment>
<gene>
    <name evidence="2" type="ORF">ACFQDI_23950</name>
</gene>
<keyword evidence="1" id="KW-0812">Transmembrane</keyword>
<name>A0ABW0KX10_9BACT</name>
<proteinExistence type="predicted"/>
<keyword evidence="1" id="KW-0472">Membrane</keyword>
<accession>A0ABW0KX10</accession>
<dbReference type="InterPro" id="IPR007436">
    <property type="entry name" value="DUF485"/>
</dbReference>
<dbReference type="PANTHER" id="PTHR38441">
    <property type="entry name" value="INTEGRAL MEMBRANE PROTEIN-RELATED"/>
    <property type="match status" value="1"/>
</dbReference>
<dbReference type="PANTHER" id="PTHR38441:SF1">
    <property type="entry name" value="MEMBRANE PROTEIN"/>
    <property type="match status" value="1"/>
</dbReference>
<keyword evidence="3" id="KW-1185">Reference proteome</keyword>